<evidence type="ECO:0000256" key="2">
    <source>
        <dbReference type="ARBA" id="ARBA00022679"/>
    </source>
</evidence>
<evidence type="ECO:0000256" key="3">
    <source>
        <dbReference type="RuleBase" id="RU362026"/>
    </source>
</evidence>
<dbReference type="Pfam" id="PF01555">
    <property type="entry name" value="N6_N4_Mtase"/>
    <property type="match status" value="1"/>
</dbReference>
<gene>
    <name evidence="5" type="ORF">CAGGBEG34_410002</name>
</gene>
<dbReference type="RefSeq" id="WP_006683168.1">
    <property type="nucleotide sequence ID" value="NZ_CAFB01000060.1"/>
</dbReference>
<dbReference type="InterPro" id="IPR002941">
    <property type="entry name" value="DNA_methylase_N4/N6"/>
</dbReference>
<dbReference type="EC" id="2.1.1.-" evidence="3"/>
<comment type="caution">
    <text evidence="5">The sequence shown here is derived from an EMBL/GenBank/DDBJ whole genome shotgun (WGS) entry which is preliminary data.</text>
</comment>
<evidence type="ECO:0000256" key="1">
    <source>
        <dbReference type="ARBA" id="ARBA00022603"/>
    </source>
</evidence>
<evidence type="ECO:0000259" key="4">
    <source>
        <dbReference type="Pfam" id="PF01555"/>
    </source>
</evidence>
<keyword evidence="1 5" id="KW-0489">Methyltransferase</keyword>
<dbReference type="AlphaFoldDB" id="G2JBD7"/>
<dbReference type="eggNOG" id="COG0863">
    <property type="taxonomic scope" value="Bacteria"/>
</dbReference>
<dbReference type="GO" id="GO:0003677">
    <property type="term" value="F:DNA binding"/>
    <property type="evidence" value="ECO:0007669"/>
    <property type="project" value="InterPro"/>
</dbReference>
<dbReference type="Gene3D" id="3.40.50.150">
    <property type="entry name" value="Vaccinia Virus protein VP39"/>
    <property type="match status" value="1"/>
</dbReference>
<keyword evidence="2 5" id="KW-0808">Transferase</keyword>
<organism evidence="5 6">
    <name type="scientific">Candidatus Glomeribacter gigasporarum BEG34</name>
    <dbReference type="NCBI Taxonomy" id="1070319"/>
    <lineage>
        <taxon>Bacteria</taxon>
        <taxon>Pseudomonadati</taxon>
        <taxon>Pseudomonadota</taxon>
        <taxon>Betaproteobacteria</taxon>
        <taxon>Burkholderiales</taxon>
        <taxon>Burkholderiaceae</taxon>
        <taxon>Candidatus Glomeribacter</taxon>
    </lineage>
</organism>
<dbReference type="EMBL" id="CAFB01000060">
    <property type="protein sequence ID" value="CCD30091.1"/>
    <property type="molecule type" value="Genomic_DNA"/>
</dbReference>
<protein>
    <recommendedName>
        <fullName evidence="3">Methyltransferase</fullName>
        <ecNumber evidence="3">2.1.1.-</ecNumber>
    </recommendedName>
</protein>
<dbReference type="GO" id="GO:0032259">
    <property type="term" value="P:methylation"/>
    <property type="evidence" value="ECO:0007669"/>
    <property type="project" value="UniProtKB-KW"/>
</dbReference>
<keyword evidence="6" id="KW-1185">Reference proteome</keyword>
<dbReference type="eggNOG" id="COG2189">
    <property type="taxonomic scope" value="Bacteria"/>
</dbReference>
<feature type="domain" description="DNA methylase N-4/N-6" evidence="4">
    <location>
        <begin position="37"/>
        <end position="271"/>
    </location>
</feature>
<dbReference type="SUPFAM" id="SSF53335">
    <property type="entry name" value="S-adenosyl-L-methionine-dependent methyltransferases"/>
    <property type="match status" value="1"/>
</dbReference>
<comment type="similarity">
    <text evidence="3">Belongs to the N(4)/N(6)-methyltransferase family.</text>
</comment>
<evidence type="ECO:0000313" key="5">
    <source>
        <dbReference type="EMBL" id="CCD30091.1"/>
    </source>
</evidence>
<proteinExistence type="inferred from homology"/>
<dbReference type="InterPro" id="IPR029063">
    <property type="entry name" value="SAM-dependent_MTases_sf"/>
</dbReference>
<sequence length="318" mass="36667">MKEFFEIEPAFNPDARVIVCEGDTLTQLRVLPDNAFRLVVSSPPYNLGKAYEKQVRLQTYLDWQTDIIREMQRVTAENGSIIWQVGNFIDKSEVFPLDIYFYPIFKSFGMQLRNRIVWHFNHGLHASNRFSGRYEVLLWFTKTQQYVFNLDPVRVPSKYPGKLHYKGKKAGQPSGNPLGKNPSDYWTLLCHEWDTGLMDIPNVKANHPEKTVHPCQFPVELIERCLLALTHEQDWVLDPFGGVGSSLIAALKHQRRGMIIDNNPHYLELARQRIRDFQNGTLKIRPFGKSVHQPTGKEKVAQIPLAWLKNASPQASLI</sequence>
<dbReference type="PRINTS" id="PR00508">
    <property type="entry name" value="S21N4MTFRASE"/>
</dbReference>
<reference evidence="5 6" key="1">
    <citation type="submission" date="2011-08" db="EMBL/GenBank/DDBJ databases">
        <title>The genome of the obligate endobacterium of an arbuscular mycorrhizal fungus reveals an interphylum network of nutritional interactions.</title>
        <authorList>
            <person name="Ghignone S."/>
            <person name="Salvioli A."/>
            <person name="Anca I."/>
            <person name="Lumini E."/>
            <person name="Ortu G."/>
            <person name="Petiti L."/>
            <person name="Cruveiller S."/>
            <person name="Bianciotto V."/>
            <person name="Piffanelli P."/>
            <person name="Lanfranco L."/>
            <person name="Bonfante P."/>
        </authorList>
    </citation>
    <scope>NUCLEOTIDE SEQUENCE [LARGE SCALE GENOMIC DNA]</scope>
    <source>
        <strain evidence="5 6">BEG34</strain>
    </source>
</reference>
<dbReference type="STRING" id="1070319.CAGGBEG34_410002"/>
<name>G2JBD7_9BURK</name>
<dbReference type="GO" id="GO:0008170">
    <property type="term" value="F:N-methyltransferase activity"/>
    <property type="evidence" value="ECO:0007669"/>
    <property type="project" value="InterPro"/>
</dbReference>
<dbReference type="OrthoDB" id="9816043at2"/>
<dbReference type="InterPro" id="IPR001091">
    <property type="entry name" value="RM_Methyltransferase"/>
</dbReference>
<accession>G2JBD7</accession>
<dbReference type="Proteomes" id="UP000054051">
    <property type="component" value="Unassembled WGS sequence"/>
</dbReference>
<evidence type="ECO:0000313" key="6">
    <source>
        <dbReference type="Proteomes" id="UP000054051"/>
    </source>
</evidence>